<evidence type="ECO:0000313" key="3">
    <source>
        <dbReference type="Proteomes" id="UP000314294"/>
    </source>
</evidence>
<proteinExistence type="predicted"/>
<keyword evidence="3" id="KW-1185">Reference proteome</keyword>
<evidence type="ECO:0000256" key="1">
    <source>
        <dbReference type="SAM" id="MobiDB-lite"/>
    </source>
</evidence>
<dbReference type="EMBL" id="SRLO01000912">
    <property type="protein sequence ID" value="TNN44320.1"/>
    <property type="molecule type" value="Genomic_DNA"/>
</dbReference>
<accession>A0A4Z2FTX4</accession>
<gene>
    <name evidence="2" type="ORF">EYF80_045483</name>
</gene>
<comment type="caution">
    <text evidence="2">The sequence shown here is derived from an EMBL/GenBank/DDBJ whole genome shotgun (WGS) entry which is preliminary data.</text>
</comment>
<feature type="region of interest" description="Disordered" evidence="1">
    <location>
        <begin position="1"/>
        <end position="49"/>
    </location>
</feature>
<sequence>MAPRRANWLPEQDLFFSPRPRGDPPKNPNAIPTAASRSRENLYTDNQGDDIMRDEDIHHALTGHYDDINAGGVGIWFGSLVALKTVRYGLQFPFGWQSKANKIF</sequence>
<dbReference type="AlphaFoldDB" id="A0A4Z2FTX4"/>
<name>A0A4Z2FTX4_9TELE</name>
<dbReference type="Proteomes" id="UP000314294">
    <property type="component" value="Unassembled WGS sequence"/>
</dbReference>
<evidence type="ECO:0000313" key="2">
    <source>
        <dbReference type="EMBL" id="TNN44320.1"/>
    </source>
</evidence>
<protein>
    <submittedName>
        <fullName evidence="2">Uncharacterized protein</fullName>
    </submittedName>
</protein>
<organism evidence="2 3">
    <name type="scientific">Liparis tanakae</name>
    <name type="common">Tanaka's snailfish</name>
    <dbReference type="NCBI Taxonomy" id="230148"/>
    <lineage>
        <taxon>Eukaryota</taxon>
        <taxon>Metazoa</taxon>
        <taxon>Chordata</taxon>
        <taxon>Craniata</taxon>
        <taxon>Vertebrata</taxon>
        <taxon>Euteleostomi</taxon>
        <taxon>Actinopterygii</taxon>
        <taxon>Neopterygii</taxon>
        <taxon>Teleostei</taxon>
        <taxon>Neoteleostei</taxon>
        <taxon>Acanthomorphata</taxon>
        <taxon>Eupercaria</taxon>
        <taxon>Perciformes</taxon>
        <taxon>Cottioidei</taxon>
        <taxon>Cottales</taxon>
        <taxon>Liparidae</taxon>
        <taxon>Liparis</taxon>
    </lineage>
</organism>
<reference evidence="2 3" key="1">
    <citation type="submission" date="2019-03" db="EMBL/GenBank/DDBJ databases">
        <title>First draft genome of Liparis tanakae, snailfish: a comprehensive survey of snailfish specific genes.</title>
        <authorList>
            <person name="Kim W."/>
            <person name="Song I."/>
            <person name="Jeong J.-H."/>
            <person name="Kim D."/>
            <person name="Kim S."/>
            <person name="Ryu S."/>
            <person name="Song J.Y."/>
            <person name="Lee S.K."/>
        </authorList>
    </citation>
    <scope>NUCLEOTIDE SEQUENCE [LARGE SCALE GENOMIC DNA]</scope>
    <source>
        <tissue evidence="2">Muscle</tissue>
    </source>
</reference>